<protein>
    <recommendedName>
        <fullName evidence="2">DUF2231 domain-containing protein</fullName>
    </recommendedName>
</protein>
<keyword evidence="1" id="KW-1133">Transmembrane helix</keyword>
<gene>
    <name evidence="3" type="ORF">NA57DRAFT_50342</name>
</gene>
<dbReference type="InterPro" id="IPR019251">
    <property type="entry name" value="DUF2231_TM"/>
</dbReference>
<dbReference type="OrthoDB" id="2580011at2759"/>
<name>A0A9P4M2L2_9PEZI</name>
<feature type="transmembrane region" description="Helical" evidence="1">
    <location>
        <begin position="85"/>
        <end position="108"/>
    </location>
</feature>
<dbReference type="Pfam" id="PF09990">
    <property type="entry name" value="DUF2231"/>
    <property type="match status" value="1"/>
</dbReference>
<evidence type="ECO:0000256" key="1">
    <source>
        <dbReference type="SAM" id="Phobius"/>
    </source>
</evidence>
<comment type="caution">
    <text evidence="3">The sequence shown here is derived from an EMBL/GenBank/DDBJ whole genome shotgun (WGS) entry which is preliminary data.</text>
</comment>
<proteinExistence type="predicted"/>
<accession>A0A9P4M2L2</accession>
<keyword evidence="1" id="KW-0812">Transmembrane</keyword>
<reference evidence="3" key="1">
    <citation type="journal article" date="2020" name="Stud. Mycol.">
        <title>101 Dothideomycetes genomes: a test case for predicting lifestyles and emergence of pathogens.</title>
        <authorList>
            <person name="Haridas S."/>
            <person name="Albert R."/>
            <person name="Binder M."/>
            <person name="Bloem J."/>
            <person name="Labutti K."/>
            <person name="Salamov A."/>
            <person name="Andreopoulos B."/>
            <person name="Baker S."/>
            <person name="Barry K."/>
            <person name="Bills G."/>
            <person name="Bluhm B."/>
            <person name="Cannon C."/>
            <person name="Castanera R."/>
            <person name="Culley D."/>
            <person name="Daum C."/>
            <person name="Ezra D."/>
            <person name="Gonzalez J."/>
            <person name="Henrissat B."/>
            <person name="Kuo A."/>
            <person name="Liang C."/>
            <person name="Lipzen A."/>
            <person name="Lutzoni F."/>
            <person name="Magnuson J."/>
            <person name="Mondo S."/>
            <person name="Nolan M."/>
            <person name="Ohm R."/>
            <person name="Pangilinan J."/>
            <person name="Park H.-J."/>
            <person name="Ramirez L."/>
            <person name="Alfaro M."/>
            <person name="Sun H."/>
            <person name="Tritt A."/>
            <person name="Yoshinaga Y."/>
            <person name="Zwiers L.-H."/>
            <person name="Turgeon B."/>
            <person name="Goodwin S."/>
            <person name="Spatafora J."/>
            <person name="Crous P."/>
            <person name="Grigoriev I."/>
        </authorList>
    </citation>
    <scope>NUCLEOTIDE SEQUENCE</scope>
    <source>
        <strain evidence="3">CBS 133067</strain>
    </source>
</reference>
<feature type="domain" description="DUF2231" evidence="2">
    <location>
        <begin position="2"/>
        <end position="152"/>
    </location>
</feature>
<dbReference type="EMBL" id="ML978147">
    <property type="protein sequence ID" value="KAF2092412.1"/>
    <property type="molecule type" value="Genomic_DNA"/>
</dbReference>
<keyword evidence="4" id="KW-1185">Reference proteome</keyword>
<dbReference type="AlphaFoldDB" id="A0A9P4M2L2"/>
<dbReference type="Proteomes" id="UP000799772">
    <property type="component" value="Unassembled WGS sequence"/>
</dbReference>
<feature type="transmembrane region" description="Helical" evidence="1">
    <location>
        <begin position="120"/>
        <end position="145"/>
    </location>
</feature>
<feature type="transmembrane region" description="Helical" evidence="1">
    <location>
        <begin position="51"/>
        <end position="73"/>
    </location>
</feature>
<keyword evidence="1" id="KW-0472">Membrane</keyword>
<organism evidence="3 4">
    <name type="scientific">Rhizodiscina lignyota</name>
    <dbReference type="NCBI Taxonomy" id="1504668"/>
    <lineage>
        <taxon>Eukaryota</taxon>
        <taxon>Fungi</taxon>
        <taxon>Dikarya</taxon>
        <taxon>Ascomycota</taxon>
        <taxon>Pezizomycotina</taxon>
        <taxon>Dothideomycetes</taxon>
        <taxon>Pleosporomycetidae</taxon>
        <taxon>Aulographales</taxon>
        <taxon>Rhizodiscinaceae</taxon>
        <taxon>Rhizodiscina</taxon>
    </lineage>
</organism>
<evidence type="ECO:0000259" key="2">
    <source>
        <dbReference type="Pfam" id="PF09990"/>
    </source>
</evidence>
<sequence>SHPLHPATVHFPITLLFLSYALDITQQFPFLTTFPIVGPFLRDINPPKTSYYLLSVGLLSAIPATLTGGMELFYMMQRQDLFNKLLYMALIHAAVNDFCIMGSAYSLWTRRSTKGYEPDVGLVIMSALFGFFMMGAASLGGQLVFDHGVGVVAMNRRNRDEKEK</sequence>
<feature type="non-terminal residue" evidence="3">
    <location>
        <position position="1"/>
    </location>
</feature>
<evidence type="ECO:0000313" key="3">
    <source>
        <dbReference type="EMBL" id="KAF2092412.1"/>
    </source>
</evidence>
<evidence type="ECO:0000313" key="4">
    <source>
        <dbReference type="Proteomes" id="UP000799772"/>
    </source>
</evidence>